<name>A0A2P7B9N0_9HYPH</name>
<gene>
    <name evidence="2" type="ORF">CU103_16605</name>
</gene>
<dbReference type="RefSeq" id="WP_106665142.1">
    <property type="nucleotide sequence ID" value="NZ_PGGM01000007.1"/>
</dbReference>
<evidence type="ECO:0000313" key="2">
    <source>
        <dbReference type="EMBL" id="PSH63171.1"/>
    </source>
</evidence>
<keyword evidence="3" id="KW-1185">Reference proteome</keyword>
<feature type="transmembrane region" description="Helical" evidence="1">
    <location>
        <begin position="121"/>
        <end position="139"/>
    </location>
</feature>
<protein>
    <submittedName>
        <fullName evidence="2">DUF599 domain-containing protein</fullName>
    </submittedName>
</protein>
<dbReference type="AlphaFoldDB" id="A0A2P7B9N0"/>
<sequence length="244" mass="27273">MEAAPTTSYWLDVLALVYFFIVWALYSHTTANGFAGRKSLTYEMNQARHQWMATMSTRELRMIDTSIMIGLQQGTGFFASTSILAIGGCFGLLNSSGRVLTLFHDLPLLGETTQQLFETKILGLLVLFAYAFFKFAWSYRLFNYCSILIGGVPMARDKGPDDPIVIASINRAAGINIQAGQHFNSGLRGIFFSIGYLGWFLHPLVFMITTTLVAIVLLRRQFFSTARDVLMRNGVTSDYSPRGK</sequence>
<feature type="transmembrane region" description="Helical" evidence="1">
    <location>
        <begin position="77"/>
        <end position="100"/>
    </location>
</feature>
<dbReference type="PANTHER" id="PTHR31881:SF6">
    <property type="entry name" value="OS09G0494600 PROTEIN"/>
    <property type="match status" value="1"/>
</dbReference>
<reference evidence="3" key="1">
    <citation type="submission" date="2017-11" db="EMBL/GenBank/DDBJ databases">
        <authorList>
            <person name="Kuznetsova I."/>
            <person name="Sazanova A."/>
            <person name="Chirak E."/>
            <person name="Safronova V."/>
            <person name="Willems A."/>
        </authorList>
    </citation>
    <scope>NUCLEOTIDE SEQUENCE [LARGE SCALE GENOMIC DNA]</scope>
    <source>
        <strain evidence="3">CCBAU 03422</strain>
    </source>
</reference>
<keyword evidence="1" id="KW-1133">Transmembrane helix</keyword>
<dbReference type="InterPro" id="IPR006747">
    <property type="entry name" value="DUF599"/>
</dbReference>
<proteinExistence type="predicted"/>
<comment type="caution">
    <text evidence="2">The sequence shown here is derived from an EMBL/GenBank/DDBJ whole genome shotgun (WGS) entry which is preliminary data.</text>
</comment>
<accession>A0A2P7B9N0</accession>
<dbReference type="PANTHER" id="PTHR31881">
    <property type="match status" value="1"/>
</dbReference>
<feature type="transmembrane region" description="Helical" evidence="1">
    <location>
        <begin position="196"/>
        <end position="218"/>
    </location>
</feature>
<dbReference type="EMBL" id="PGGM01000007">
    <property type="protein sequence ID" value="PSH63171.1"/>
    <property type="molecule type" value="Genomic_DNA"/>
</dbReference>
<keyword evidence="1" id="KW-0812">Transmembrane</keyword>
<evidence type="ECO:0000256" key="1">
    <source>
        <dbReference type="SAM" id="Phobius"/>
    </source>
</evidence>
<organism evidence="2 3">
    <name type="scientific">Phyllobacterium sophorae</name>
    <dbReference type="NCBI Taxonomy" id="1520277"/>
    <lineage>
        <taxon>Bacteria</taxon>
        <taxon>Pseudomonadati</taxon>
        <taxon>Pseudomonadota</taxon>
        <taxon>Alphaproteobacteria</taxon>
        <taxon>Hyphomicrobiales</taxon>
        <taxon>Phyllobacteriaceae</taxon>
        <taxon>Phyllobacterium</taxon>
    </lineage>
</organism>
<dbReference type="OrthoDB" id="9806874at2"/>
<dbReference type="Proteomes" id="UP000241764">
    <property type="component" value="Unassembled WGS sequence"/>
</dbReference>
<dbReference type="Pfam" id="PF04654">
    <property type="entry name" value="DUF599"/>
    <property type="match status" value="1"/>
</dbReference>
<keyword evidence="1" id="KW-0472">Membrane</keyword>
<feature type="transmembrane region" description="Helical" evidence="1">
    <location>
        <begin position="7"/>
        <end position="26"/>
    </location>
</feature>
<evidence type="ECO:0000313" key="3">
    <source>
        <dbReference type="Proteomes" id="UP000241764"/>
    </source>
</evidence>